<feature type="chain" id="PRO_5035939835" description="Prolyl 4-hydroxylase N-terminal domain-containing protein" evidence="4">
    <location>
        <begin position="25"/>
        <end position="308"/>
    </location>
</feature>
<keyword evidence="7" id="KW-1185">Reference proteome</keyword>
<keyword evidence="3" id="KW-0408">Iron</keyword>
<feature type="signal peptide" evidence="4">
    <location>
        <begin position="1"/>
        <end position="24"/>
    </location>
</feature>
<dbReference type="InterPro" id="IPR045054">
    <property type="entry name" value="P4HA-like"/>
</dbReference>
<evidence type="ECO:0000313" key="7">
    <source>
        <dbReference type="Proteomes" id="UP000678393"/>
    </source>
</evidence>
<dbReference type="InterPro" id="IPR013547">
    <property type="entry name" value="P4H_N"/>
</dbReference>
<proteinExistence type="predicted"/>
<dbReference type="OrthoDB" id="420380at2759"/>
<dbReference type="Gene3D" id="2.60.120.620">
    <property type="entry name" value="q2cbj1_9rhob like domain"/>
    <property type="match status" value="1"/>
</dbReference>
<comment type="caution">
    <text evidence="6">The sequence shown here is derived from an EMBL/GenBank/DDBJ whole genome shotgun (WGS) entry which is preliminary data.</text>
</comment>
<organism evidence="6 7">
    <name type="scientific">Candidula unifasciata</name>
    <dbReference type="NCBI Taxonomy" id="100452"/>
    <lineage>
        <taxon>Eukaryota</taxon>
        <taxon>Metazoa</taxon>
        <taxon>Spiralia</taxon>
        <taxon>Lophotrochozoa</taxon>
        <taxon>Mollusca</taxon>
        <taxon>Gastropoda</taxon>
        <taxon>Heterobranchia</taxon>
        <taxon>Euthyneura</taxon>
        <taxon>Panpulmonata</taxon>
        <taxon>Eupulmonata</taxon>
        <taxon>Stylommatophora</taxon>
        <taxon>Helicina</taxon>
        <taxon>Helicoidea</taxon>
        <taxon>Geomitridae</taxon>
        <taxon>Candidula</taxon>
    </lineage>
</organism>
<dbReference type="PANTHER" id="PTHR10869:SF244">
    <property type="entry name" value="PROLYL 4-HYDROXYLASE SUBUNIT ALPHA-2"/>
    <property type="match status" value="1"/>
</dbReference>
<dbReference type="EMBL" id="CAJHNH020000198">
    <property type="protein sequence ID" value="CAG5116008.1"/>
    <property type="molecule type" value="Genomic_DNA"/>
</dbReference>
<reference evidence="6" key="1">
    <citation type="submission" date="2021-04" db="EMBL/GenBank/DDBJ databases">
        <authorList>
            <consortium name="Molecular Ecology Group"/>
        </authorList>
    </citation>
    <scope>NUCLEOTIDE SEQUENCE</scope>
</reference>
<dbReference type="AlphaFoldDB" id="A0A8S3YI61"/>
<dbReference type="PANTHER" id="PTHR10869">
    <property type="entry name" value="PROLYL 4-HYDROXYLASE ALPHA SUBUNIT"/>
    <property type="match status" value="1"/>
</dbReference>
<evidence type="ECO:0000256" key="1">
    <source>
        <dbReference type="ARBA" id="ARBA00022723"/>
    </source>
</evidence>
<evidence type="ECO:0000256" key="3">
    <source>
        <dbReference type="ARBA" id="ARBA00023004"/>
    </source>
</evidence>
<gene>
    <name evidence="6" type="ORF">CUNI_LOCUS1566</name>
</gene>
<protein>
    <recommendedName>
        <fullName evidence="5">Prolyl 4-hydroxylase N-terminal domain-containing protein</fullName>
    </recommendedName>
</protein>
<keyword evidence="2" id="KW-0847">Vitamin C</keyword>
<evidence type="ECO:0000313" key="6">
    <source>
        <dbReference type="EMBL" id="CAG5116008.1"/>
    </source>
</evidence>
<feature type="domain" description="Prolyl 4-hydroxylase N-terminal" evidence="5">
    <location>
        <begin position="33"/>
        <end position="102"/>
    </location>
</feature>
<sequence length="308" mass="35297">MPSIHLGAILITVVMASWLHRTSTEIFTSSLKVHRMVAEEDRLLDELKRYIDVQYSRLKFLSNFYIDRLQEVNLRRKTDLDLTHPNAVYKVIKRFASAYSPLMNEKLEHIHLTRTRTFETFQNIYNMSALDMTRGDYLGYQGPQLQAVDAYEIGQNGNAELARELFEEARILGNKPSSAQAFCRYREALLPYYRFQEEILSVDPFASVIYHVITDQEGDHMKSFVRNKLKRGKVGSGKAIVSDIRTSDIAWIYDKDSPHAASVARRIECITGLDTSQREPQGPHSGEPFQVVNYGLGGHYSVHMDPFG</sequence>
<name>A0A8S3YI61_9EUPU</name>
<accession>A0A8S3YI61</accession>
<evidence type="ECO:0000256" key="4">
    <source>
        <dbReference type="SAM" id="SignalP"/>
    </source>
</evidence>
<evidence type="ECO:0000259" key="5">
    <source>
        <dbReference type="Pfam" id="PF08336"/>
    </source>
</evidence>
<dbReference type="Proteomes" id="UP000678393">
    <property type="component" value="Unassembled WGS sequence"/>
</dbReference>
<evidence type="ECO:0000256" key="2">
    <source>
        <dbReference type="ARBA" id="ARBA00022896"/>
    </source>
</evidence>
<dbReference type="GO" id="GO:0004656">
    <property type="term" value="F:procollagen-proline 4-dioxygenase activity"/>
    <property type="evidence" value="ECO:0007669"/>
    <property type="project" value="InterPro"/>
</dbReference>
<dbReference type="Pfam" id="PF08336">
    <property type="entry name" value="P4Ha_N"/>
    <property type="match status" value="1"/>
</dbReference>
<dbReference type="GO" id="GO:0005783">
    <property type="term" value="C:endoplasmic reticulum"/>
    <property type="evidence" value="ECO:0007669"/>
    <property type="project" value="InterPro"/>
</dbReference>
<keyword evidence="4" id="KW-0732">Signal</keyword>
<keyword evidence="1" id="KW-0479">Metal-binding</keyword>
<dbReference type="GO" id="GO:0031418">
    <property type="term" value="F:L-ascorbic acid binding"/>
    <property type="evidence" value="ECO:0007669"/>
    <property type="project" value="UniProtKB-KW"/>
</dbReference>
<dbReference type="GO" id="GO:0046872">
    <property type="term" value="F:metal ion binding"/>
    <property type="evidence" value="ECO:0007669"/>
    <property type="project" value="UniProtKB-KW"/>
</dbReference>
<feature type="non-terminal residue" evidence="6">
    <location>
        <position position="1"/>
    </location>
</feature>